<dbReference type="AlphaFoldDB" id="A0A267HV44"/>
<comment type="caution">
    <text evidence="4">The sequence shown here is derived from an EMBL/GenBank/DDBJ whole genome shotgun (WGS) entry which is preliminary data.</text>
</comment>
<evidence type="ECO:0000313" key="5">
    <source>
        <dbReference type="Proteomes" id="UP000216797"/>
    </source>
</evidence>
<keyword evidence="2" id="KW-0378">Hydrolase</keyword>
<dbReference type="Pfam" id="PF01832">
    <property type="entry name" value="Glucosaminidase"/>
    <property type="match status" value="1"/>
</dbReference>
<keyword evidence="5" id="KW-1185">Reference proteome</keyword>
<reference evidence="4 5" key="1">
    <citation type="submission" date="2015-08" db="EMBL/GenBank/DDBJ databases">
        <title>Enterococcus genome sequence.</title>
        <authorList>
            <person name="Acedo J.Z."/>
            <person name="Vederas J.C."/>
        </authorList>
    </citation>
    <scope>NUCLEOTIDE SEQUENCE [LARGE SCALE GENOMIC DNA]</scope>
    <source>
        <strain evidence="4 5">49</strain>
    </source>
</reference>
<dbReference type="PANTHER" id="PTHR33308">
    <property type="entry name" value="PEPTIDOGLYCAN HYDROLASE FLGJ"/>
    <property type="match status" value="1"/>
</dbReference>
<dbReference type="InterPro" id="IPR051056">
    <property type="entry name" value="Glycosyl_Hydrolase_73"/>
</dbReference>
<accession>A0A267HV44</accession>
<dbReference type="Proteomes" id="UP000216797">
    <property type="component" value="Unassembled WGS sequence"/>
</dbReference>
<feature type="domain" description="Mannosyl-glycoprotein endo-beta-N-acetylglucosamidase-like" evidence="3">
    <location>
        <begin position="42"/>
        <end position="205"/>
    </location>
</feature>
<proteinExistence type="inferred from homology"/>
<protein>
    <submittedName>
        <fullName evidence="4">N-acetylmuramoyl-L-alanine amidase</fullName>
    </submittedName>
</protein>
<dbReference type="GO" id="GO:0004040">
    <property type="term" value="F:amidase activity"/>
    <property type="evidence" value="ECO:0007669"/>
    <property type="project" value="InterPro"/>
</dbReference>
<evidence type="ECO:0000256" key="2">
    <source>
        <dbReference type="ARBA" id="ARBA00022801"/>
    </source>
</evidence>
<dbReference type="PRINTS" id="PR01002">
    <property type="entry name" value="FLGFLGJ"/>
</dbReference>
<evidence type="ECO:0000313" key="4">
    <source>
        <dbReference type="EMBL" id="PAB02194.1"/>
    </source>
</evidence>
<evidence type="ECO:0000256" key="1">
    <source>
        <dbReference type="ARBA" id="ARBA00010266"/>
    </source>
</evidence>
<dbReference type="PANTHER" id="PTHR33308:SF9">
    <property type="entry name" value="PEPTIDOGLYCAN HYDROLASE FLGJ"/>
    <property type="match status" value="1"/>
</dbReference>
<sequence length="206" mass="23436">MSIKRKYRKRKKAGFPAILAGFLLILAAFVFSIRQLSQPVTSTQVAQVTDEDKLRKNFIEQLAPHAKELQKGYGVLPSIILGQAALESNFGQSQLASEYKNLFGIKAYGDVPKVKLDTQEFVDEQYITIKGEFKVYDSWQASMDDHTMLFVNGVNWDPKKYEKVLLANNYKEAAKALQEAGYATDPQYADKIITMIEEYNLMQYDV</sequence>
<name>A0A267HV44_9ENTE</name>
<dbReference type="Gene3D" id="1.10.530.10">
    <property type="match status" value="1"/>
</dbReference>
<dbReference type="SMART" id="SM00047">
    <property type="entry name" value="LYZ2"/>
    <property type="match status" value="1"/>
</dbReference>
<organism evidence="4 5">
    <name type="scientific">Enterococcus canintestini</name>
    <dbReference type="NCBI Taxonomy" id="317010"/>
    <lineage>
        <taxon>Bacteria</taxon>
        <taxon>Bacillati</taxon>
        <taxon>Bacillota</taxon>
        <taxon>Bacilli</taxon>
        <taxon>Lactobacillales</taxon>
        <taxon>Enterococcaceae</taxon>
        <taxon>Enterococcus</taxon>
    </lineage>
</organism>
<gene>
    <name evidence="4" type="ORF">AKL21_01350</name>
</gene>
<dbReference type="RefSeq" id="WP_071863810.1">
    <property type="nucleotide sequence ID" value="NZ_JBHLVQ010000010.1"/>
</dbReference>
<comment type="similarity">
    <text evidence="1">Belongs to the glycosyl hydrolase 73 family.</text>
</comment>
<dbReference type="Gene3D" id="4.10.80.30">
    <property type="entry name" value="DNA polymerase, domain 6"/>
    <property type="match status" value="1"/>
</dbReference>
<evidence type="ECO:0000259" key="3">
    <source>
        <dbReference type="SMART" id="SM00047"/>
    </source>
</evidence>
<dbReference type="EMBL" id="LHUG01000001">
    <property type="protein sequence ID" value="PAB02194.1"/>
    <property type="molecule type" value="Genomic_DNA"/>
</dbReference>
<dbReference type="InterPro" id="IPR002901">
    <property type="entry name" value="MGlyc_endo_b_GlcNAc-like_dom"/>
</dbReference>